<gene>
    <name evidence="3" type="ORF">ENI32_06210</name>
    <name evidence="4" type="ORF">SBU_001562</name>
</gene>
<reference evidence="3" key="2">
    <citation type="journal article" date="2020" name="mSystems">
        <title>Genome- and Community-Level Interaction Insights into Carbon Utilization and Element Cycling Functions of Hydrothermarchaeota in Hydrothermal Sediment.</title>
        <authorList>
            <person name="Zhou Z."/>
            <person name="Liu Y."/>
            <person name="Xu W."/>
            <person name="Pan J."/>
            <person name="Luo Z.H."/>
            <person name="Li M."/>
        </authorList>
    </citation>
    <scope>NUCLEOTIDE SEQUENCE [LARGE SCALE GENOMIC DNA]</scope>
    <source>
        <strain evidence="3">HyVt-386</strain>
    </source>
</reference>
<dbReference type="InterPro" id="IPR016176">
    <property type="entry name" value="Cbl-dep_enz_cat"/>
</dbReference>
<evidence type="ECO:0000313" key="3">
    <source>
        <dbReference type="EMBL" id="HEC57457.1"/>
    </source>
</evidence>
<evidence type="ECO:0000313" key="4">
    <source>
        <dbReference type="EMBL" id="OFV65532.1"/>
    </source>
</evidence>
<dbReference type="EMBL" id="DRIE01000105">
    <property type="protein sequence ID" value="HEC57457.1"/>
    <property type="molecule type" value="Genomic_DNA"/>
</dbReference>
<name>A0A1F2P3I1_9EURY</name>
<dbReference type="CDD" id="cd03680">
    <property type="entry name" value="MM_CoA_mutase_ICM_like"/>
    <property type="match status" value="1"/>
</dbReference>
<proteinExistence type="predicted"/>
<dbReference type="AlphaFoldDB" id="A0A1F2P3I1"/>
<evidence type="ECO:0000256" key="1">
    <source>
        <dbReference type="ARBA" id="ARBA00023235"/>
    </source>
</evidence>
<dbReference type="PANTHER" id="PTHR48101">
    <property type="entry name" value="METHYLMALONYL-COA MUTASE, MITOCHONDRIAL-RELATED"/>
    <property type="match status" value="1"/>
</dbReference>
<dbReference type="STRING" id="1839936.SBU_001562"/>
<dbReference type="InterPro" id="IPR006099">
    <property type="entry name" value="MeMalonylCoA_mutase_a/b_cat"/>
</dbReference>
<evidence type="ECO:0000313" key="5">
    <source>
        <dbReference type="Proteomes" id="UP000185779"/>
    </source>
</evidence>
<dbReference type="SUPFAM" id="SSF51703">
    <property type="entry name" value="Cobalamin (vitamin B12)-dependent enzymes"/>
    <property type="match status" value="1"/>
</dbReference>
<dbReference type="Proteomes" id="UP000185779">
    <property type="component" value="Unassembled WGS sequence"/>
</dbReference>
<protein>
    <submittedName>
        <fullName evidence="3 4">Methylmalonyl-CoA mutase</fullName>
    </submittedName>
</protein>
<dbReference type="NCBIfam" id="TIGR00641">
    <property type="entry name" value="acid_CoA_mut_N"/>
    <property type="match status" value="1"/>
</dbReference>
<organism evidence="4 5">
    <name type="scientific">Candidatus Syntropharchaeum butanivorans</name>
    <dbReference type="NCBI Taxonomy" id="1839936"/>
    <lineage>
        <taxon>Archaea</taxon>
        <taxon>Methanobacteriati</taxon>
        <taxon>Methanobacteriota</taxon>
        <taxon>Stenosarchaea group</taxon>
        <taxon>Methanomicrobia</taxon>
        <taxon>Methanosarcinales</taxon>
        <taxon>ANME-2 cluster</taxon>
        <taxon>Candidatus Syntropharchaeum</taxon>
    </lineage>
</organism>
<dbReference type="EMBL" id="LYOR01000011">
    <property type="protein sequence ID" value="OFV65532.1"/>
    <property type="molecule type" value="Genomic_DNA"/>
</dbReference>
<accession>A0A1F2P3I1</accession>
<dbReference type="PATRIC" id="fig|1839936.3.peg.1588"/>
<sequence>MFKEEFIAEVRKKDEEWEKGCLADTLSRAPERKDRFITTSNAEIERLYTPRHIADLDYFRDIGYPGEYPFTRGVHPTMYRGKIFTMRMFSGFGTAEDTNARYKYLLEHGETGLSVAFHLPTLMGHDSDHPLSRGEVGKCGVAVDSLEDMRILFDGIPLDQVTTSMTINAPASVLLAMYVANAENQGVPATKIGGTIQNDIFKEYIAQKTFIFPPRPSVRLITDIFDYCSCQGKVPRWNTISISGYHIREAGATAVQELAFTLADGMAYVVAGIEAGLDPDKFAPRLSFFFNSHNDFFEEIAKFRAARRIWARFMKEEIGCKNPRSWLMRFHTQTAGCSLTAQQPLNNIVRTTIQALAAVLGGTQSLHTNSFDEALALPSETAVTVALRTQQIIAYESGVTNTVDPLAGSYFVEELTSRMEKEANRYFDIIKDMGDGNILEGVIAGIENAFFQKELADSAYTYQKQLESKEQIMVGVNEFIVEEDIPVEILQITEEAERRQIERTQRIRAERDEKKWRESLDNLRNAAEGTENVMPYILDAVKAYATLGEIMDTFREVFGEFREPLVF</sequence>
<feature type="domain" description="Methylmalonyl-CoA mutase alpha/beta chain catalytic" evidence="2">
    <location>
        <begin position="38"/>
        <end position="560"/>
    </location>
</feature>
<dbReference type="InterPro" id="IPR006098">
    <property type="entry name" value="MMCoA_mutase_a_cat"/>
</dbReference>
<reference evidence="4 5" key="1">
    <citation type="submission" date="2016-05" db="EMBL/GenBank/DDBJ databases">
        <title>Microbial consortia oxidize butane by reversing methanogenesis.</title>
        <authorList>
            <person name="Laso-Perez R."/>
            <person name="Richter M."/>
            <person name="Wegener G."/>
            <person name="Musat F."/>
        </authorList>
    </citation>
    <scope>NUCLEOTIDE SEQUENCE [LARGE SCALE GENOMIC DNA]</scope>
    <source>
        <strain evidence="4">BOX1</strain>
    </source>
</reference>
<keyword evidence="5" id="KW-1185">Reference proteome</keyword>
<comment type="caution">
    <text evidence="4">The sequence shown here is derived from an EMBL/GenBank/DDBJ whole genome shotgun (WGS) entry which is preliminary data.</text>
</comment>
<dbReference type="Proteomes" id="UP000885936">
    <property type="component" value="Unassembled WGS sequence"/>
</dbReference>
<dbReference type="Pfam" id="PF01642">
    <property type="entry name" value="MM_CoA_mutase"/>
    <property type="match status" value="1"/>
</dbReference>
<dbReference type="Gene3D" id="3.20.20.240">
    <property type="entry name" value="Methylmalonyl-CoA mutase"/>
    <property type="match status" value="1"/>
</dbReference>
<dbReference type="GO" id="GO:0031419">
    <property type="term" value="F:cobalamin binding"/>
    <property type="evidence" value="ECO:0007669"/>
    <property type="project" value="InterPro"/>
</dbReference>
<dbReference type="PANTHER" id="PTHR48101:SF1">
    <property type="entry name" value="METHYLMALONYL-COA MUTASE, LARGE SUBUNIT"/>
    <property type="match status" value="1"/>
</dbReference>
<dbReference type="GO" id="GO:0004494">
    <property type="term" value="F:methylmalonyl-CoA mutase activity"/>
    <property type="evidence" value="ECO:0007669"/>
    <property type="project" value="InterPro"/>
</dbReference>
<evidence type="ECO:0000259" key="2">
    <source>
        <dbReference type="Pfam" id="PF01642"/>
    </source>
</evidence>
<keyword evidence="1" id="KW-0413">Isomerase</keyword>